<dbReference type="HOGENOM" id="CLU_579076_0_0_1"/>
<dbReference type="InParanoid" id="T1FWD9"/>
<evidence type="ECO:0000256" key="2">
    <source>
        <dbReference type="SAM" id="Phobius"/>
    </source>
</evidence>
<feature type="compositionally biased region" description="Acidic residues" evidence="1">
    <location>
        <begin position="137"/>
        <end position="157"/>
    </location>
</feature>
<keyword evidence="5" id="KW-1185">Reference proteome</keyword>
<dbReference type="KEGG" id="hro:HELRODRAFT_194761"/>
<evidence type="ECO:0000313" key="3">
    <source>
        <dbReference type="EMBL" id="ESN89915.1"/>
    </source>
</evidence>
<organism evidence="4 5">
    <name type="scientific">Helobdella robusta</name>
    <name type="common">Californian leech</name>
    <dbReference type="NCBI Taxonomy" id="6412"/>
    <lineage>
        <taxon>Eukaryota</taxon>
        <taxon>Metazoa</taxon>
        <taxon>Spiralia</taxon>
        <taxon>Lophotrochozoa</taxon>
        <taxon>Annelida</taxon>
        <taxon>Clitellata</taxon>
        <taxon>Hirudinea</taxon>
        <taxon>Rhynchobdellida</taxon>
        <taxon>Glossiphoniidae</taxon>
        <taxon>Helobdella</taxon>
    </lineage>
</organism>
<feature type="compositionally biased region" description="Acidic residues" evidence="1">
    <location>
        <begin position="116"/>
        <end position="127"/>
    </location>
</feature>
<keyword evidence="2" id="KW-0812">Transmembrane</keyword>
<protein>
    <submittedName>
        <fullName evidence="3 4">Uncharacterized protein</fullName>
    </submittedName>
</protein>
<name>T1FWD9_HELRO</name>
<dbReference type="EMBL" id="AMQM01008540">
    <property type="status" value="NOT_ANNOTATED_CDS"/>
    <property type="molecule type" value="Genomic_DNA"/>
</dbReference>
<feature type="region of interest" description="Disordered" evidence="1">
    <location>
        <begin position="110"/>
        <end position="178"/>
    </location>
</feature>
<gene>
    <name evidence="4" type="primary">20213134</name>
    <name evidence="3" type="ORF">HELRODRAFT_194761</name>
</gene>
<reference evidence="5" key="1">
    <citation type="submission" date="2012-12" db="EMBL/GenBank/DDBJ databases">
        <authorList>
            <person name="Hellsten U."/>
            <person name="Grimwood J."/>
            <person name="Chapman J.A."/>
            <person name="Shapiro H."/>
            <person name="Aerts A."/>
            <person name="Otillar R.P."/>
            <person name="Terry A.Y."/>
            <person name="Boore J.L."/>
            <person name="Simakov O."/>
            <person name="Marletaz F."/>
            <person name="Cho S.-J."/>
            <person name="Edsinger-Gonzales E."/>
            <person name="Havlak P."/>
            <person name="Kuo D.-H."/>
            <person name="Larsson T."/>
            <person name="Lv J."/>
            <person name="Arendt D."/>
            <person name="Savage R."/>
            <person name="Osoegawa K."/>
            <person name="de Jong P."/>
            <person name="Lindberg D.R."/>
            <person name="Seaver E.C."/>
            <person name="Weisblat D.A."/>
            <person name="Putnam N.H."/>
            <person name="Grigoriev I.V."/>
            <person name="Rokhsar D.S."/>
        </authorList>
    </citation>
    <scope>NUCLEOTIDE SEQUENCE</scope>
</reference>
<dbReference type="EnsemblMetazoa" id="HelroT194761">
    <property type="protein sequence ID" value="HelroP194761"/>
    <property type="gene ID" value="HelroG194761"/>
</dbReference>
<keyword evidence="2" id="KW-0472">Membrane</keyword>
<dbReference type="AlphaFoldDB" id="T1FWD9"/>
<dbReference type="RefSeq" id="XP_009031998.1">
    <property type="nucleotide sequence ID" value="XM_009033750.1"/>
</dbReference>
<dbReference type="GeneID" id="20213134"/>
<proteinExistence type="predicted"/>
<accession>T1FWD9</accession>
<evidence type="ECO:0000256" key="1">
    <source>
        <dbReference type="SAM" id="MobiDB-lite"/>
    </source>
</evidence>
<dbReference type="CTD" id="20213134"/>
<evidence type="ECO:0000313" key="5">
    <source>
        <dbReference type="Proteomes" id="UP000015101"/>
    </source>
</evidence>
<feature type="region of interest" description="Disordered" evidence="1">
    <location>
        <begin position="257"/>
        <end position="279"/>
    </location>
</feature>
<dbReference type="Proteomes" id="UP000015101">
    <property type="component" value="Unassembled WGS sequence"/>
</dbReference>
<reference evidence="4" key="3">
    <citation type="submission" date="2015-06" db="UniProtKB">
        <authorList>
            <consortium name="EnsemblMetazoa"/>
        </authorList>
    </citation>
    <scope>IDENTIFICATION</scope>
</reference>
<sequence length="472" mass="51405">MVNQNAEDKMADKMAAGTSRKLISVNGDKIMKGRDLYVDFHHDISRKTANVNLIFAKIKASDSGLFYCYNEASAEQQGILNLTVFVPVREVHLATLNVKSLESIQKRINKSKNEVTDNDDDNDDDGDSQASDNQDGGGDDDDNDDDSYNEGDDDDDNDDKKMMKPKPQKPGKPRAKTTVTTQFFSSINRLSPGSEANLADMNNSDVLVCYATGRSDNFKLNIALNGAPIDSKIHQIELLEYFKPDVDSDDDVIKKVAKNGDANDDGKDSSDAADDDDDDDEDVWKALVVKKVDHTFDGGRVSCVATVASFQTINATNELNVQYIPKIDCPQLEPEVTLGKPKQVTCKVKANPPAEIILAGMESKKNDGVTLTRTPIGKNEVEIMISIPEVKQKHLVTSFNIVASNFLGSNNSTSLKFTTSSSSSSSSSFSSSLQVDSQHPANNSGTSLVFSLNINLLLASVASYVILITKNH</sequence>
<keyword evidence="2" id="KW-1133">Transmembrane helix</keyword>
<feature type="compositionally biased region" description="Basic residues" evidence="1">
    <location>
        <begin position="163"/>
        <end position="175"/>
    </location>
</feature>
<dbReference type="EMBL" id="KB097792">
    <property type="protein sequence ID" value="ESN89915.1"/>
    <property type="molecule type" value="Genomic_DNA"/>
</dbReference>
<reference evidence="3 5" key="2">
    <citation type="journal article" date="2013" name="Nature">
        <title>Insights into bilaterian evolution from three spiralian genomes.</title>
        <authorList>
            <person name="Simakov O."/>
            <person name="Marletaz F."/>
            <person name="Cho S.J."/>
            <person name="Edsinger-Gonzales E."/>
            <person name="Havlak P."/>
            <person name="Hellsten U."/>
            <person name="Kuo D.H."/>
            <person name="Larsson T."/>
            <person name="Lv J."/>
            <person name="Arendt D."/>
            <person name="Savage R."/>
            <person name="Osoegawa K."/>
            <person name="de Jong P."/>
            <person name="Grimwood J."/>
            <person name="Chapman J.A."/>
            <person name="Shapiro H."/>
            <person name="Aerts A."/>
            <person name="Otillar R.P."/>
            <person name="Terry A.Y."/>
            <person name="Boore J.L."/>
            <person name="Grigoriev I.V."/>
            <person name="Lindberg D.R."/>
            <person name="Seaver E.C."/>
            <person name="Weisblat D.A."/>
            <person name="Putnam N.H."/>
            <person name="Rokhsar D.S."/>
        </authorList>
    </citation>
    <scope>NUCLEOTIDE SEQUENCE</scope>
</reference>
<evidence type="ECO:0000313" key="4">
    <source>
        <dbReference type="EnsemblMetazoa" id="HelroP194761"/>
    </source>
</evidence>
<feature type="transmembrane region" description="Helical" evidence="2">
    <location>
        <begin position="448"/>
        <end position="467"/>
    </location>
</feature>